<evidence type="ECO:0000313" key="3">
    <source>
        <dbReference type="Proteomes" id="UP000813444"/>
    </source>
</evidence>
<dbReference type="CDD" id="cd02440">
    <property type="entry name" value="AdoMet_MTases"/>
    <property type="match status" value="1"/>
</dbReference>
<dbReference type="SUPFAM" id="SSF53335">
    <property type="entry name" value="S-adenosyl-L-methionine-dependent methyltransferases"/>
    <property type="match status" value="1"/>
</dbReference>
<dbReference type="GO" id="GO:0008168">
    <property type="term" value="F:methyltransferase activity"/>
    <property type="evidence" value="ECO:0007669"/>
    <property type="project" value="UniProtKB-KW"/>
</dbReference>
<keyword evidence="3" id="KW-1185">Reference proteome</keyword>
<dbReference type="Gene3D" id="3.40.50.150">
    <property type="entry name" value="Vaccinia Virus protein VP39"/>
    <property type="match status" value="1"/>
</dbReference>
<protein>
    <submittedName>
        <fullName evidence="2">S-adenosyl-L-methionine-dependent methyltransferase</fullName>
    </submittedName>
</protein>
<accession>A0A8K0WRN1</accession>
<organism evidence="2 3">
    <name type="scientific">Stachybotrys elegans</name>
    <dbReference type="NCBI Taxonomy" id="80388"/>
    <lineage>
        <taxon>Eukaryota</taxon>
        <taxon>Fungi</taxon>
        <taxon>Dikarya</taxon>
        <taxon>Ascomycota</taxon>
        <taxon>Pezizomycotina</taxon>
        <taxon>Sordariomycetes</taxon>
        <taxon>Hypocreomycetidae</taxon>
        <taxon>Hypocreales</taxon>
        <taxon>Stachybotryaceae</taxon>
        <taxon>Stachybotrys</taxon>
    </lineage>
</organism>
<dbReference type="PANTHER" id="PTHR43591">
    <property type="entry name" value="METHYLTRANSFERASE"/>
    <property type="match status" value="1"/>
</dbReference>
<sequence>MAYHEENGRTYHALAQGKYALPNDSTEIERLDIQHELLIRTLDGELSICPGSENAKRVLDIGTGTGAWAIDYGACHPAHPDGHPDAEVIGVDLSPIQPSFVPPNCRFEIDDLEEEWTWSVKFDFIMCRMMLGSFADFPRIVQKAYDNLEPGGWLEIQDLAIPARCDDETLAPDSYLMSWSNYILQAAANAGRPVFPVTEYVNYMKDAGFEEVVEVRRKWPTNTWPRDKNFKELGMWSYANFGRNLEGLSLAHFTRGLGWTAEATLLYCAETRKELKNPNIHAYWAMYFVYGRKPLKK</sequence>
<dbReference type="GO" id="GO:0032259">
    <property type="term" value="P:methylation"/>
    <property type="evidence" value="ECO:0007669"/>
    <property type="project" value="UniProtKB-KW"/>
</dbReference>
<dbReference type="Pfam" id="PF13489">
    <property type="entry name" value="Methyltransf_23"/>
    <property type="match status" value="1"/>
</dbReference>
<dbReference type="PANTHER" id="PTHR43591:SF24">
    <property type="entry name" value="2-METHOXY-6-POLYPRENYL-1,4-BENZOQUINOL METHYLASE, MITOCHONDRIAL"/>
    <property type="match status" value="1"/>
</dbReference>
<proteinExistence type="inferred from homology"/>
<dbReference type="Proteomes" id="UP000813444">
    <property type="component" value="Unassembled WGS sequence"/>
</dbReference>
<evidence type="ECO:0000313" key="2">
    <source>
        <dbReference type="EMBL" id="KAH7316773.1"/>
    </source>
</evidence>
<evidence type="ECO:0000256" key="1">
    <source>
        <dbReference type="ARBA" id="ARBA00038158"/>
    </source>
</evidence>
<keyword evidence="2" id="KW-0808">Transferase</keyword>
<comment type="similarity">
    <text evidence="1">Belongs to the methyltransferase superfamily. LaeA methyltransferase family.</text>
</comment>
<reference evidence="2" key="1">
    <citation type="journal article" date="2021" name="Nat. Commun.">
        <title>Genetic determinants of endophytism in the Arabidopsis root mycobiome.</title>
        <authorList>
            <person name="Mesny F."/>
            <person name="Miyauchi S."/>
            <person name="Thiergart T."/>
            <person name="Pickel B."/>
            <person name="Atanasova L."/>
            <person name="Karlsson M."/>
            <person name="Huettel B."/>
            <person name="Barry K.W."/>
            <person name="Haridas S."/>
            <person name="Chen C."/>
            <person name="Bauer D."/>
            <person name="Andreopoulos W."/>
            <person name="Pangilinan J."/>
            <person name="LaButti K."/>
            <person name="Riley R."/>
            <person name="Lipzen A."/>
            <person name="Clum A."/>
            <person name="Drula E."/>
            <person name="Henrissat B."/>
            <person name="Kohler A."/>
            <person name="Grigoriev I.V."/>
            <person name="Martin F.M."/>
            <person name="Hacquard S."/>
        </authorList>
    </citation>
    <scope>NUCLEOTIDE SEQUENCE</scope>
    <source>
        <strain evidence="2">MPI-CAGE-CH-0235</strain>
    </source>
</reference>
<dbReference type="AlphaFoldDB" id="A0A8K0WRN1"/>
<comment type="caution">
    <text evidence="2">The sequence shown here is derived from an EMBL/GenBank/DDBJ whole genome shotgun (WGS) entry which is preliminary data.</text>
</comment>
<dbReference type="EMBL" id="JAGPNK010000008">
    <property type="protein sequence ID" value="KAH7316773.1"/>
    <property type="molecule type" value="Genomic_DNA"/>
</dbReference>
<keyword evidence="2" id="KW-0489">Methyltransferase</keyword>
<name>A0A8K0WRN1_9HYPO</name>
<dbReference type="InterPro" id="IPR029063">
    <property type="entry name" value="SAM-dependent_MTases_sf"/>
</dbReference>
<gene>
    <name evidence="2" type="ORF">B0I35DRAFT_451653</name>
</gene>
<dbReference type="OrthoDB" id="2013972at2759"/>